<dbReference type="EMBL" id="KV454299">
    <property type="protein sequence ID" value="ODQ70731.1"/>
    <property type="molecule type" value="Genomic_DNA"/>
</dbReference>
<dbReference type="Gene3D" id="3.40.50.150">
    <property type="entry name" value="Vaccinia Virus protein VP39"/>
    <property type="match status" value="1"/>
</dbReference>
<dbReference type="Proteomes" id="UP000094385">
    <property type="component" value="Unassembled WGS sequence"/>
</dbReference>
<keyword evidence="3" id="KW-0808">Transferase</keyword>
<dbReference type="GO" id="GO:0008757">
    <property type="term" value="F:S-adenosylmethionine-dependent methyltransferase activity"/>
    <property type="evidence" value="ECO:0007669"/>
    <property type="project" value="InterPro"/>
</dbReference>
<dbReference type="GO" id="GO:0032259">
    <property type="term" value="P:methylation"/>
    <property type="evidence" value="ECO:0007669"/>
    <property type="project" value="UniProtKB-KW"/>
</dbReference>
<dbReference type="Pfam" id="PF08241">
    <property type="entry name" value="Methyltransf_11"/>
    <property type="match status" value="1"/>
</dbReference>
<dbReference type="CDD" id="cd02440">
    <property type="entry name" value="AdoMet_MTases"/>
    <property type="match status" value="1"/>
</dbReference>
<gene>
    <name evidence="5" type="ORF">LIPSTDRAFT_74196</name>
</gene>
<accession>A0A1E3PZ86</accession>
<keyword evidence="2" id="KW-0489">Methyltransferase</keyword>
<feature type="domain" description="Methyltransferase type 11" evidence="4">
    <location>
        <begin position="42"/>
        <end position="137"/>
    </location>
</feature>
<dbReference type="PANTHER" id="PTHR44942:SF4">
    <property type="entry name" value="METHYLTRANSFERASE TYPE 11 DOMAIN-CONTAINING PROTEIN"/>
    <property type="match status" value="1"/>
</dbReference>
<evidence type="ECO:0000256" key="2">
    <source>
        <dbReference type="ARBA" id="ARBA00022603"/>
    </source>
</evidence>
<proteinExistence type="inferred from homology"/>
<dbReference type="InterPro" id="IPR029063">
    <property type="entry name" value="SAM-dependent_MTases_sf"/>
</dbReference>
<protein>
    <recommendedName>
        <fullName evidence="4">Methyltransferase type 11 domain-containing protein</fullName>
    </recommendedName>
</protein>
<evidence type="ECO:0000313" key="5">
    <source>
        <dbReference type="EMBL" id="ODQ70731.1"/>
    </source>
</evidence>
<dbReference type="InterPro" id="IPR051052">
    <property type="entry name" value="Diverse_substrate_MTase"/>
</dbReference>
<evidence type="ECO:0000259" key="4">
    <source>
        <dbReference type="Pfam" id="PF08241"/>
    </source>
</evidence>
<evidence type="ECO:0000256" key="3">
    <source>
        <dbReference type="ARBA" id="ARBA00022679"/>
    </source>
</evidence>
<dbReference type="AlphaFoldDB" id="A0A1E3PZ86"/>
<evidence type="ECO:0000313" key="6">
    <source>
        <dbReference type="Proteomes" id="UP000094385"/>
    </source>
</evidence>
<reference evidence="5 6" key="1">
    <citation type="journal article" date="2016" name="Proc. Natl. Acad. Sci. U.S.A.">
        <title>Comparative genomics of biotechnologically important yeasts.</title>
        <authorList>
            <person name="Riley R."/>
            <person name="Haridas S."/>
            <person name="Wolfe K.H."/>
            <person name="Lopes M.R."/>
            <person name="Hittinger C.T."/>
            <person name="Goeker M."/>
            <person name="Salamov A.A."/>
            <person name="Wisecaver J.H."/>
            <person name="Long T.M."/>
            <person name="Calvey C.H."/>
            <person name="Aerts A.L."/>
            <person name="Barry K.W."/>
            <person name="Choi C."/>
            <person name="Clum A."/>
            <person name="Coughlan A.Y."/>
            <person name="Deshpande S."/>
            <person name="Douglass A.P."/>
            <person name="Hanson S.J."/>
            <person name="Klenk H.-P."/>
            <person name="LaButti K.M."/>
            <person name="Lapidus A."/>
            <person name="Lindquist E.A."/>
            <person name="Lipzen A.M."/>
            <person name="Meier-Kolthoff J.P."/>
            <person name="Ohm R.A."/>
            <person name="Otillar R.P."/>
            <person name="Pangilinan J.L."/>
            <person name="Peng Y."/>
            <person name="Rokas A."/>
            <person name="Rosa C.A."/>
            <person name="Scheuner C."/>
            <person name="Sibirny A.A."/>
            <person name="Slot J.C."/>
            <person name="Stielow J.B."/>
            <person name="Sun H."/>
            <person name="Kurtzman C.P."/>
            <person name="Blackwell M."/>
            <person name="Grigoriev I.V."/>
            <person name="Jeffries T.W."/>
        </authorList>
    </citation>
    <scope>NUCLEOTIDE SEQUENCE [LARGE SCALE GENOMIC DNA]</scope>
    <source>
        <strain evidence="5 6">NRRL Y-11557</strain>
    </source>
</reference>
<evidence type="ECO:0000256" key="1">
    <source>
        <dbReference type="ARBA" id="ARBA00008361"/>
    </source>
</evidence>
<keyword evidence="6" id="KW-1185">Reference proteome</keyword>
<dbReference type="STRING" id="675824.A0A1E3PZ86"/>
<dbReference type="OrthoDB" id="10027013at2759"/>
<sequence length="286" mass="32478">MTSFSDSNYSSKDYSDFRPNYPPALYTTLIDYHKGPRNLAIDLGCGPGTGTYPLTSYFTKVIGSDPSSVMIEQALRTLAAKSQSNLQFVVSSAEDISSYIDTPGSVDFISASQAAHWFQHDKWFKECARMLRPGGTLTYFGYKDHSYVGNKIVNDIMMDFSYGDKYLGPYWEPGRKILRNQFRDIVPPSDLFTDVQRIEYNAGESDPSGQLMAKVMTLEASESYVRTWSSFHNWRKHYPGEIARRDGGQGDVVDRLFDRVKKVSGWTEKTILQVEWSSIIVLARRL</sequence>
<dbReference type="InterPro" id="IPR013216">
    <property type="entry name" value="Methyltransf_11"/>
</dbReference>
<comment type="similarity">
    <text evidence="1">Belongs to the methyltransferase superfamily.</text>
</comment>
<dbReference type="PANTHER" id="PTHR44942">
    <property type="entry name" value="METHYLTRANSF_11 DOMAIN-CONTAINING PROTEIN"/>
    <property type="match status" value="1"/>
</dbReference>
<name>A0A1E3PZ86_LIPST</name>
<organism evidence="5 6">
    <name type="scientific">Lipomyces starkeyi NRRL Y-11557</name>
    <dbReference type="NCBI Taxonomy" id="675824"/>
    <lineage>
        <taxon>Eukaryota</taxon>
        <taxon>Fungi</taxon>
        <taxon>Dikarya</taxon>
        <taxon>Ascomycota</taxon>
        <taxon>Saccharomycotina</taxon>
        <taxon>Lipomycetes</taxon>
        <taxon>Lipomycetales</taxon>
        <taxon>Lipomycetaceae</taxon>
        <taxon>Lipomyces</taxon>
    </lineage>
</organism>
<dbReference type="SUPFAM" id="SSF53335">
    <property type="entry name" value="S-adenosyl-L-methionine-dependent methyltransferases"/>
    <property type="match status" value="1"/>
</dbReference>